<keyword evidence="6" id="KW-1185">Reference proteome</keyword>
<dbReference type="PRINTS" id="PR00996">
    <property type="entry name" value="CHERMTFRASE"/>
</dbReference>
<evidence type="ECO:0000313" key="5">
    <source>
        <dbReference type="EMBL" id="GLI54500.1"/>
    </source>
</evidence>
<dbReference type="PROSITE" id="PS50123">
    <property type="entry name" value="CHER"/>
    <property type="match status" value="1"/>
</dbReference>
<organism evidence="5 6">
    <name type="scientific">Propionigenium maris DSM 9537</name>
    <dbReference type="NCBI Taxonomy" id="1123000"/>
    <lineage>
        <taxon>Bacteria</taxon>
        <taxon>Fusobacteriati</taxon>
        <taxon>Fusobacteriota</taxon>
        <taxon>Fusobacteriia</taxon>
        <taxon>Fusobacteriales</taxon>
        <taxon>Fusobacteriaceae</taxon>
        <taxon>Propionigenium</taxon>
    </lineage>
</organism>
<dbReference type="EMBL" id="BSDY01000001">
    <property type="protein sequence ID" value="GLI54500.1"/>
    <property type="molecule type" value="Genomic_DNA"/>
</dbReference>
<dbReference type="Pfam" id="PF01739">
    <property type="entry name" value="CheR"/>
    <property type="match status" value="1"/>
</dbReference>
<protein>
    <submittedName>
        <fullName evidence="5">Chemotaxis protein methyltransferase</fullName>
    </submittedName>
</protein>
<dbReference type="PANTHER" id="PTHR24422">
    <property type="entry name" value="CHEMOTAXIS PROTEIN METHYLTRANSFERASE"/>
    <property type="match status" value="1"/>
</dbReference>
<evidence type="ECO:0000259" key="4">
    <source>
        <dbReference type="PROSITE" id="PS50123"/>
    </source>
</evidence>
<dbReference type="InterPro" id="IPR050903">
    <property type="entry name" value="Bact_Chemotaxis_MeTrfase"/>
</dbReference>
<comment type="caution">
    <text evidence="5">The sequence shown here is derived from an EMBL/GenBank/DDBJ whole genome shotgun (WGS) entry which is preliminary data.</text>
</comment>
<dbReference type="AlphaFoldDB" id="A0A9W6LM37"/>
<gene>
    <name evidence="5" type="primary">cheR</name>
    <name evidence="5" type="ORF">PM10SUCC1_00150</name>
</gene>
<name>A0A9W6LM37_9FUSO</name>
<evidence type="ECO:0000256" key="1">
    <source>
        <dbReference type="ARBA" id="ARBA00022603"/>
    </source>
</evidence>
<dbReference type="Proteomes" id="UP001144471">
    <property type="component" value="Unassembled WGS sequence"/>
</dbReference>
<dbReference type="GO" id="GO:0008757">
    <property type="term" value="F:S-adenosylmethionine-dependent methyltransferase activity"/>
    <property type="evidence" value="ECO:0007669"/>
    <property type="project" value="InterPro"/>
</dbReference>
<dbReference type="InterPro" id="IPR000780">
    <property type="entry name" value="CheR_MeTrfase"/>
</dbReference>
<dbReference type="Gene3D" id="3.40.50.150">
    <property type="entry name" value="Vaccinia Virus protein VP39"/>
    <property type="match status" value="1"/>
</dbReference>
<evidence type="ECO:0000256" key="3">
    <source>
        <dbReference type="ARBA" id="ARBA00022691"/>
    </source>
</evidence>
<dbReference type="PANTHER" id="PTHR24422:SF19">
    <property type="entry name" value="CHEMOTAXIS PROTEIN METHYLTRANSFERASE"/>
    <property type="match status" value="1"/>
</dbReference>
<keyword evidence="2" id="KW-0808">Transferase</keyword>
<accession>A0A9W6LM37</accession>
<sequence>MRRRVCRRIQRRIDELGLESIEDYKQYLEGNYREWRLMDSYCRITISRFYRDRGLFNTLSRDILPLLKKMIVKGEVKELRCWSAGCASGEEPYTLKIIWDNIVALDPNYPAIRITATDIDQGMLDRAKTAVYSPSSFWELPYTLFRRAFFLEDNSCILRDEFRGGVTFLKQDIRRDIPEEIFHLVLCRNLVFTYFDETLQREVLKKIVERLLPGGFLIVGCHEKVLADDLGLKVWRGNPMVYQKL</sequence>
<keyword evidence="1 5" id="KW-0489">Methyltransferase</keyword>
<dbReference type="InterPro" id="IPR029063">
    <property type="entry name" value="SAM-dependent_MTases_sf"/>
</dbReference>
<dbReference type="GO" id="GO:0032259">
    <property type="term" value="P:methylation"/>
    <property type="evidence" value="ECO:0007669"/>
    <property type="project" value="UniProtKB-KW"/>
</dbReference>
<dbReference type="RefSeq" id="WP_281832139.1">
    <property type="nucleotide sequence ID" value="NZ_BSDY01000001.1"/>
</dbReference>
<dbReference type="SMART" id="SM00138">
    <property type="entry name" value="MeTrc"/>
    <property type="match status" value="1"/>
</dbReference>
<dbReference type="InterPro" id="IPR022642">
    <property type="entry name" value="CheR_C"/>
</dbReference>
<dbReference type="SUPFAM" id="SSF47757">
    <property type="entry name" value="Chemotaxis receptor methyltransferase CheR, N-terminal domain"/>
    <property type="match status" value="1"/>
</dbReference>
<evidence type="ECO:0000313" key="6">
    <source>
        <dbReference type="Proteomes" id="UP001144471"/>
    </source>
</evidence>
<keyword evidence="3" id="KW-0949">S-adenosyl-L-methionine</keyword>
<reference evidence="5" key="1">
    <citation type="submission" date="2022-12" db="EMBL/GenBank/DDBJ databases">
        <title>Reference genome sequencing for broad-spectrum identification of bacterial and archaeal isolates by mass spectrometry.</title>
        <authorList>
            <person name="Sekiguchi Y."/>
            <person name="Tourlousse D.M."/>
        </authorList>
    </citation>
    <scope>NUCLEOTIDE SEQUENCE</scope>
    <source>
        <strain evidence="5">10succ1</strain>
    </source>
</reference>
<evidence type="ECO:0000256" key="2">
    <source>
        <dbReference type="ARBA" id="ARBA00022679"/>
    </source>
</evidence>
<proteinExistence type="predicted"/>
<feature type="domain" description="CheR-type methyltransferase" evidence="4">
    <location>
        <begin position="1"/>
        <end position="225"/>
    </location>
</feature>
<dbReference type="SUPFAM" id="SSF53335">
    <property type="entry name" value="S-adenosyl-L-methionine-dependent methyltransferases"/>
    <property type="match status" value="1"/>
</dbReference>